<dbReference type="Proteomes" id="UP000217528">
    <property type="component" value="Unassembled WGS sequence"/>
</dbReference>
<sequence length="448" mass="48548">MADKYERGDYTIPRIIVENKTQPLERQINKGGRVAIIGAFPSLKTSIGAYQTLRDLRDDFGIIAGTKSETDFDGALAAARLFMEGIPGHGGAEQVIVCNISEPSSETNVSGTVSDGGDDNVVVDPKRGSYSEDDGSLPDDVLKTLNTKLTKVKLENALAKIKGEDIDLLFIATSIEDDGDEDKSPGESKPATLADKYGLICQWLGDEFELQRPVQLVAPLITSTPSASTINEVGNASKTIKVTDATEVAKIFKDNPFLLAGLYCQKLTIAANQYQTGTQLSVIESAAHMCAFIAESRVDTSLTRKDIPGVVGVDEELYFGQNDDGYKLVRSGISVIRSKNRADRSFCVVNSELPSGYDISHIRSVSYLIKQYELEELLGTFGSNQNIEAFKAQLNAVNRNIMGTLGIFNDIDTNDVQKVSTNEVVINLKVDMAGVILVVDLGVDMEVN</sequence>
<dbReference type="RefSeq" id="WP_095608005.1">
    <property type="nucleotide sequence ID" value="NZ_LMVN01000002.1"/>
</dbReference>
<evidence type="ECO:0000313" key="1">
    <source>
        <dbReference type="EMBL" id="PAV08105.1"/>
    </source>
</evidence>
<dbReference type="EMBL" id="LWMS01000044">
    <property type="protein sequence ID" value="PWL07741.1"/>
    <property type="molecule type" value="Genomic_DNA"/>
</dbReference>
<keyword evidence="3" id="KW-1185">Reference proteome</keyword>
<comment type="caution">
    <text evidence="1">The sequence shown here is derived from an EMBL/GenBank/DDBJ whole genome shotgun (WGS) entry which is preliminary data.</text>
</comment>
<reference evidence="2 4" key="1">
    <citation type="submission" date="2016-04" db="EMBL/GenBank/DDBJ databases">
        <title>Genome sequence of Methanosphaera cuniculi DSM 4103.</title>
        <authorList>
            <person name="Poehlein A."/>
            <person name="Seedorf H."/>
            <person name="Daniel R."/>
        </authorList>
    </citation>
    <scope>NUCLEOTIDE SEQUENCE [LARGE SCALE GENOMIC DNA]</scope>
    <source>
        <strain evidence="2 4">DSM 4103</strain>
    </source>
</reference>
<dbReference type="EMBL" id="LMVN01000002">
    <property type="protein sequence ID" value="PAV08105.1"/>
    <property type="molecule type" value="Genomic_DNA"/>
</dbReference>
<dbReference type="AlphaFoldDB" id="A0A2A2HFH2"/>
<evidence type="ECO:0000313" key="2">
    <source>
        <dbReference type="EMBL" id="PWL07741.1"/>
    </source>
</evidence>
<evidence type="ECO:0000313" key="4">
    <source>
        <dbReference type="Proteomes" id="UP000246004"/>
    </source>
</evidence>
<evidence type="ECO:0008006" key="5">
    <source>
        <dbReference type="Google" id="ProtNLM"/>
    </source>
</evidence>
<gene>
    <name evidence="1" type="ORF">ASJ82_01170</name>
    <name evidence="2" type="ORF">MSCUN_12720</name>
</gene>
<evidence type="ECO:0000313" key="3">
    <source>
        <dbReference type="Proteomes" id="UP000217528"/>
    </source>
</evidence>
<accession>A0A2A2HFH2</accession>
<protein>
    <recommendedName>
        <fullName evidence="5">Phage tail sheath protein</fullName>
    </recommendedName>
</protein>
<dbReference type="Proteomes" id="UP000246004">
    <property type="component" value="Unassembled WGS sequence"/>
</dbReference>
<name>A0A2A2HFH2_9EURY</name>
<reference evidence="1 3" key="2">
    <citation type="journal article" date="2017" name="BMC Genomics">
        <title>Genomic analysis of methanogenic archaea reveals a shift towards energy conservation.</title>
        <authorList>
            <person name="Gilmore S.P."/>
            <person name="Henske J.K."/>
            <person name="Sexton J.A."/>
            <person name="Solomon K.V."/>
            <person name="Seppala S."/>
            <person name="Yoo J.I."/>
            <person name="Huyett L.M."/>
            <person name="Pressman A."/>
            <person name="Cogan J.Z."/>
            <person name="Kivenson V."/>
            <person name="Peng X."/>
            <person name="Tan Y."/>
            <person name="Valentine D.L."/>
            <person name="O'Malley M.A."/>
        </authorList>
    </citation>
    <scope>NUCLEOTIDE SEQUENCE [LARGE SCALE GENOMIC DNA]</scope>
    <source>
        <strain evidence="1 3">1R-7</strain>
    </source>
</reference>
<proteinExistence type="predicted"/>
<organism evidence="1 3">
    <name type="scientific">Methanosphaera cuniculi</name>
    <dbReference type="NCBI Taxonomy" id="1077256"/>
    <lineage>
        <taxon>Archaea</taxon>
        <taxon>Methanobacteriati</taxon>
        <taxon>Methanobacteriota</taxon>
        <taxon>Methanomada group</taxon>
        <taxon>Methanobacteria</taxon>
        <taxon>Methanobacteriales</taxon>
        <taxon>Methanobacteriaceae</taxon>
        <taxon>Methanosphaera</taxon>
    </lineage>
</organism>